<dbReference type="EMBL" id="JPFW01000007">
    <property type="protein sequence ID" value="KEQ40744.1"/>
    <property type="molecule type" value="Genomic_DNA"/>
</dbReference>
<evidence type="ECO:0000313" key="1">
    <source>
        <dbReference type="EMBL" id="KEQ40744.1"/>
    </source>
</evidence>
<protein>
    <submittedName>
        <fullName evidence="1">Uncharacterized protein</fullName>
    </submittedName>
</protein>
<gene>
    <name evidence="1" type="ORF">SK642_0980</name>
</gene>
<dbReference type="AlphaFoldDB" id="A0A081QCS1"/>
<comment type="caution">
    <text evidence="1">The sequence shown here is derived from an EMBL/GenBank/DDBJ whole genome shotgun (WGS) entry which is preliminary data.</text>
</comment>
<dbReference type="PATRIC" id="fig|28037.97.peg.927"/>
<dbReference type="RefSeq" id="WP_033683621.1">
    <property type="nucleotide sequence ID" value="NZ_JPFW01000007.1"/>
</dbReference>
<proteinExistence type="predicted"/>
<evidence type="ECO:0000313" key="2">
    <source>
        <dbReference type="Proteomes" id="UP000028030"/>
    </source>
</evidence>
<accession>A0A081QCS1</accession>
<sequence length="218" mass="26410">MSILTEKTEWLWKKNQGLWLKEIVKYIEANDLVDYNFQDNNEWTSRDYEQSPLCQIIWGEIVSSYLSKKFGEEYTYLINRYYLTVQSDTKSFRFLFDVMNNGKAAYNPSYRTKDNSNIIYKYHYIGNFTPIPGNVPLKRSLQFSHKVFQEDWNKMIEHIRDRWNEFKFDLTFDEYIEMTFQTDYYSNKKFNKISGKEDIKNMIISRGKLIEGRLKELI</sequence>
<dbReference type="OrthoDB" id="3034671at2"/>
<name>A0A081QCS1_STRMT</name>
<reference evidence="1 2" key="1">
    <citation type="submission" date="2014-05" db="EMBL/GenBank/DDBJ databases">
        <authorList>
            <person name="Daugherty S.C."/>
            <person name="Tallon L.J."/>
            <person name="Sadzewicz L."/>
            <person name="Kilian M."/>
            <person name="Tettelin H."/>
        </authorList>
    </citation>
    <scope>NUCLEOTIDE SEQUENCE [LARGE SCALE GENOMIC DNA]</scope>
    <source>
        <strain evidence="1 2">SK642</strain>
    </source>
</reference>
<dbReference type="Proteomes" id="UP000028030">
    <property type="component" value="Unassembled WGS sequence"/>
</dbReference>
<organism evidence="1 2">
    <name type="scientific">Streptococcus mitis</name>
    <dbReference type="NCBI Taxonomy" id="28037"/>
    <lineage>
        <taxon>Bacteria</taxon>
        <taxon>Bacillati</taxon>
        <taxon>Bacillota</taxon>
        <taxon>Bacilli</taxon>
        <taxon>Lactobacillales</taxon>
        <taxon>Streptococcaceae</taxon>
        <taxon>Streptococcus</taxon>
        <taxon>Streptococcus mitis group</taxon>
    </lineage>
</organism>